<dbReference type="Proteomes" id="UP000694620">
    <property type="component" value="Chromosome 10"/>
</dbReference>
<dbReference type="PROSITE" id="PS00615">
    <property type="entry name" value="C_TYPE_LECTIN_1"/>
    <property type="match status" value="1"/>
</dbReference>
<evidence type="ECO:0000256" key="2">
    <source>
        <dbReference type="SAM" id="SignalP"/>
    </source>
</evidence>
<dbReference type="InterPro" id="IPR016187">
    <property type="entry name" value="CTDL_fold"/>
</dbReference>
<dbReference type="AlphaFoldDB" id="A0A8C4SFT7"/>
<dbReference type="SUPFAM" id="SSF56436">
    <property type="entry name" value="C-type lectin-like"/>
    <property type="match status" value="1"/>
</dbReference>
<feature type="signal peptide" evidence="2">
    <location>
        <begin position="1"/>
        <end position="16"/>
    </location>
</feature>
<dbReference type="RefSeq" id="XP_028668155.1">
    <property type="nucleotide sequence ID" value="XM_028812322.2"/>
</dbReference>
<keyword evidence="2" id="KW-0732">Signal</keyword>
<dbReference type="OrthoDB" id="418245at2759"/>
<dbReference type="PROSITE" id="PS50041">
    <property type="entry name" value="C_TYPE_LECTIN_2"/>
    <property type="match status" value="1"/>
</dbReference>
<dbReference type="InterPro" id="IPR018378">
    <property type="entry name" value="C-type_lectin_CS"/>
</dbReference>
<feature type="chain" id="PRO_5034435977" evidence="2">
    <location>
        <begin position="17"/>
        <end position="169"/>
    </location>
</feature>
<protein>
    <submittedName>
        <fullName evidence="4">Lectin-like</fullName>
    </submittedName>
</protein>
<feature type="domain" description="C-type lectin" evidence="3">
    <location>
        <begin position="42"/>
        <end position="164"/>
    </location>
</feature>
<dbReference type="InterPro" id="IPR050111">
    <property type="entry name" value="C-type_lectin/snaclec_domain"/>
</dbReference>
<sequence length="169" mass="19417">MKMLVLLMGILAVTYATDPKLNFTSNFPRSCPLKNFSDWYVVGSYCVKYFGQPQLNFSEAEFFCRKTVIGGHMVSVHSEEANSQILVLTMKFNASNPRIWMGGLELFRTNRFIWTDGSDWNYDAWVPGQPDNTANIEDCVEMNWKANGKWNDGKCNLEKPFICAFKNRV</sequence>
<organism evidence="4 5">
    <name type="scientific">Erpetoichthys calabaricus</name>
    <name type="common">Rope fish</name>
    <name type="synonym">Calamoichthys calabaricus</name>
    <dbReference type="NCBI Taxonomy" id="27687"/>
    <lineage>
        <taxon>Eukaryota</taxon>
        <taxon>Metazoa</taxon>
        <taxon>Chordata</taxon>
        <taxon>Craniata</taxon>
        <taxon>Vertebrata</taxon>
        <taxon>Euteleostomi</taxon>
        <taxon>Actinopterygii</taxon>
        <taxon>Polypteriformes</taxon>
        <taxon>Polypteridae</taxon>
        <taxon>Erpetoichthys</taxon>
    </lineage>
</organism>
<name>A0A8C4SFT7_ERPCA</name>
<dbReference type="Pfam" id="PF00059">
    <property type="entry name" value="Lectin_C"/>
    <property type="match status" value="1"/>
</dbReference>
<dbReference type="InterPro" id="IPR016186">
    <property type="entry name" value="C-type_lectin-like/link_sf"/>
</dbReference>
<evidence type="ECO:0000313" key="5">
    <source>
        <dbReference type="Proteomes" id="UP000694620"/>
    </source>
</evidence>
<gene>
    <name evidence="4" type="primary">LOC114659705</name>
</gene>
<reference evidence="4" key="3">
    <citation type="submission" date="2025-09" db="UniProtKB">
        <authorList>
            <consortium name="Ensembl"/>
        </authorList>
    </citation>
    <scope>IDENTIFICATION</scope>
</reference>
<keyword evidence="5" id="KW-1185">Reference proteome</keyword>
<accession>A0A8C4SFT7</accession>
<proteinExistence type="predicted"/>
<reference evidence="4" key="2">
    <citation type="submission" date="2025-08" db="UniProtKB">
        <authorList>
            <consortium name="Ensembl"/>
        </authorList>
    </citation>
    <scope>IDENTIFICATION</scope>
</reference>
<dbReference type="Ensembl" id="ENSECRT00000016033.1">
    <property type="protein sequence ID" value="ENSECRP00000015754.1"/>
    <property type="gene ID" value="ENSECRG00000010517.1"/>
</dbReference>
<dbReference type="GeneID" id="114659705"/>
<dbReference type="InterPro" id="IPR001304">
    <property type="entry name" value="C-type_lectin-like"/>
</dbReference>
<evidence type="ECO:0000259" key="3">
    <source>
        <dbReference type="PROSITE" id="PS50041"/>
    </source>
</evidence>
<keyword evidence="1" id="KW-1015">Disulfide bond</keyword>
<reference evidence="4" key="1">
    <citation type="submission" date="2021-06" db="EMBL/GenBank/DDBJ databases">
        <authorList>
            <consortium name="Wellcome Sanger Institute Data Sharing"/>
        </authorList>
    </citation>
    <scope>NUCLEOTIDE SEQUENCE [LARGE SCALE GENOMIC DNA]</scope>
</reference>
<dbReference type="Gene3D" id="3.10.100.10">
    <property type="entry name" value="Mannose-Binding Protein A, subunit A"/>
    <property type="match status" value="1"/>
</dbReference>
<evidence type="ECO:0000256" key="1">
    <source>
        <dbReference type="ARBA" id="ARBA00023157"/>
    </source>
</evidence>
<dbReference type="PANTHER" id="PTHR22803">
    <property type="entry name" value="MANNOSE, PHOSPHOLIPASE, LECTIN RECEPTOR RELATED"/>
    <property type="match status" value="1"/>
</dbReference>
<evidence type="ECO:0000313" key="4">
    <source>
        <dbReference type="Ensembl" id="ENSECRP00000015754.1"/>
    </source>
</evidence>
<dbReference type="SMART" id="SM00034">
    <property type="entry name" value="CLECT"/>
    <property type="match status" value="1"/>
</dbReference>
<dbReference type="GeneTree" id="ENSGT00940000164599"/>